<dbReference type="InterPro" id="IPR001387">
    <property type="entry name" value="Cro/C1-type_HTH"/>
</dbReference>
<keyword evidence="3" id="KW-1185">Reference proteome</keyword>
<dbReference type="Gene3D" id="1.25.40.10">
    <property type="entry name" value="Tetratricopeptide repeat domain"/>
    <property type="match status" value="1"/>
</dbReference>
<dbReference type="GO" id="GO:0003677">
    <property type="term" value="F:DNA binding"/>
    <property type="evidence" value="ECO:0007669"/>
    <property type="project" value="InterPro"/>
</dbReference>
<dbReference type="OrthoDB" id="3213425at2"/>
<dbReference type="RefSeq" id="WP_141924116.1">
    <property type="nucleotide sequence ID" value="NZ_VFQC01000001.1"/>
</dbReference>
<dbReference type="SUPFAM" id="SSF47413">
    <property type="entry name" value="lambda repressor-like DNA-binding domains"/>
    <property type="match status" value="1"/>
</dbReference>
<dbReference type="EMBL" id="VFQC01000001">
    <property type="protein sequence ID" value="TQN32652.1"/>
    <property type="molecule type" value="Genomic_DNA"/>
</dbReference>
<evidence type="ECO:0000313" key="3">
    <source>
        <dbReference type="Proteomes" id="UP000317422"/>
    </source>
</evidence>
<dbReference type="SMART" id="SM00530">
    <property type="entry name" value="HTH_XRE"/>
    <property type="match status" value="1"/>
</dbReference>
<dbReference type="Proteomes" id="UP000317422">
    <property type="component" value="Unassembled WGS sequence"/>
</dbReference>
<dbReference type="AlphaFoldDB" id="A0A543NLG1"/>
<dbReference type="PROSITE" id="PS50943">
    <property type="entry name" value="HTH_CROC1"/>
    <property type="match status" value="1"/>
</dbReference>
<dbReference type="InterPro" id="IPR011990">
    <property type="entry name" value="TPR-like_helical_dom_sf"/>
</dbReference>
<proteinExistence type="predicted"/>
<evidence type="ECO:0000259" key="1">
    <source>
        <dbReference type="PROSITE" id="PS50943"/>
    </source>
</evidence>
<reference evidence="2 3" key="1">
    <citation type="submission" date="2019-06" db="EMBL/GenBank/DDBJ databases">
        <title>Sequencing the genomes of 1000 actinobacteria strains.</title>
        <authorList>
            <person name="Klenk H.-P."/>
        </authorList>
    </citation>
    <scope>NUCLEOTIDE SEQUENCE [LARGE SCALE GENOMIC DNA]</scope>
    <source>
        <strain evidence="2 3">DSM 45015</strain>
    </source>
</reference>
<evidence type="ECO:0000313" key="2">
    <source>
        <dbReference type="EMBL" id="TQN32652.1"/>
    </source>
</evidence>
<organism evidence="2 3">
    <name type="scientific">Haloactinospora alba</name>
    <dbReference type="NCBI Taxonomy" id="405555"/>
    <lineage>
        <taxon>Bacteria</taxon>
        <taxon>Bacillati</taxon>
        <taxon>Actinomycetota</taxon>
        <taxon>Actinomycetes</taxon>
        <taxon>Streptosporangiales</taxon>
        <taxon>Nocardiopsidaceae</taxon>
        <taxon>Haloactinospora</taxon>
    </lineage>
</organism>
<dbReference type="Gene3D" id="1.10.260.40">
    <property type="entry name" value="lambda repressor-like DNA-binding domains"/>
    <property type="match status" value="1"/>
</dbReference>
<dbReference type="CDD" id="cd00093">
    <property type="entry name" value="HTH_XRE"/>
    <property type="match status" value="1"/>
</dbReference>
<feature type="domain" description="HTH cro/C1-type" evidence="1">
    <location>
        <begin position="13"/>
        <end position="66"/>
    </location>
</feature>
<accession>A0A543NLG1</accession>
<sequence length="366" mass="40565">MNDSTPRGFGDEVRAILASQRVSVRALARRTNYDHAYLSRVLAGKQRPSRDMVEAIDAQLGAEGQLTALSSSHTPDTEERLVKATNVPRRLDVSAVESLANILTQQRRLEDAIGSAPLLEPVKSQLATVSELVSGARGSIRNSIVDVASQWAQFAGWLHTSSKSDDHGFYDQALSLAMECGNDAMVSTALNMKSHKEWVRGNPAPIVGLSQAAQRHGTPGVRAMAAQQEARGHALANDADETERCLDNAESLIEQAIEHPESEPPWVYFYSLDYLQMQRARAYMYLGYHESAAHLLSTSLDALPDEQKHTEWTAWYKVDLAKLYRHLHATELAEKVLEEVQTVASTTQSSRLEHQAQHLKKAFGDW</sequence>
<dbReference type="Pfam" id="PF13560">
    <property type="entry name" value="HTH_31"/>
    <property type="match status" value="1"/>
</dbReference>
<comment type="caution">
    <text evidence="2">The sequence shown here is derived from an EMBL/GenBank/DDBJ whole genome shotgun (WGS) entry which is preliminary data.</text>
</comment>
<name>A0A543NLG1_9ACTN</name>
<dbReference type="InterPro" id="IPR010982">
    <property type="entry name" value="Lambda_DNA-bd_dom_sf"/>
</dbReference>
<gene>
    <name evidence="2" type="ORF">FHX37_2629</name>
</gene>
<protein>
    <submittedName>
        <fullName evidence="2">Helix-turn-helix protein</fullName>
    </submittedName>
</protein>